<gene>
    <name evidence="1" type="ORF">ADUPG1_012348</name>
</gene>
<name>A0ABQ5K116_9EUKA</name>
<comment type="caution">
    <text evidence="1">The sequence shown here is derived from an EMBL/GenBank/DDBJ whole genome shotgun (WGS) entry which is preliminary data.</text>
</comment>
<feature type="non-terminal residue" evidence="1">
    <location>
        <position position="125"/>
    </location>
</feature>
<keyword evidence="2" id="KW-1185">Reference proteome</keyword>
<dbReference type="EMBL" id="BQXS01012449">
    <property type="protein sequence ID" value="GKT23185.1"/>
    <property type="molecule type" value="Genomic_DNA"/>
</dbReference>
<organism evidence="1 2">
    <name type="scientific">Aduncisulcus paluster</name>
    <dbReference type="NCBI Taxonomy" id="2918883"/>
    <lineage>
        <taxon>Eukaryota</taxon>
        <taxon>Metamonada</taxon>
        <taxon>Carpediemonas-like organisms</taxon>
        <taxon>Aduncisulcus</taxon>
    </lineage>
</organism>
<protein>
    <submittedName>
        <fullName evidence="1">Uncharacterized protein</fullName>
    </submittedName>
</protein>
<evidence type="ECO:0000313" key="2">
    <source>
        <dbReference type="Proteomes" id="UP001057375"/>
    </source>
</evidence>
<proteinExistence type="predicted"/>
<evidence type="ECO:0000313" key="1">
    <source>
        <dbReference type="EMBL" id="GKT23185.1"/>
    </source>
</evidence>
<reference evidence="1" key="1">
    <citation type="submission" date="2022-03" db="EMBL/GenBank/DDBJ databases">
        <title>Draft genome sequence of Aduncisulcus paluster, a free-living microaerophilic Fornicata.</title>
        <authorList>
            <person name="Yuyama I."/>
            <person name="Kume K."/>
            <person name="Tamura T."/>
            <person name="Inagaki Y."/>
            <person name="Hashimoto T."/>
        </authorList>
    </citation>
    <scope>NUCLEOTIDE SEQUENCE</scope>
    <source>
        <strain evidence="1">NY0171</strain>
    </source>
</reference>
<accession>A0ABQ5K116</accession>
<sequence length="125" mass="14710">MDEAIVVAYTENPKSKEKKKAFFEELKTSLDASTKAKTTTEFYDKLKSTKMTKEFTEESLFQYLQSFHKEAVDIVSFGSRDDLIRYFIKGLWPRRFADRVRNEIETKKISWETKGVKDEGEDDDE</sequence>
<dbReference type="Proteomes" id="UP001057375">
    <property type="component" value="Unassembled WGS sequence"/>
</dbReference>